<protein>
    <submittedName>
        <fullName evidence="3">Uncharacterized protein</fullName>
    </submittedName>
</protein>
<evidence type="ECO:0000256" key="2">
    <source>
        <dbReference type="SAM" id="MobiDB-lite"/>
    </source>
</evidence>
<feature type="coiled-coil region" evidence="1">
    <location>
        <begin position="153"/>
        <end position="187"/>
    </location>
</feature>
<dbReference type="RefSeq" id="XP_018289936.1">
    <property type="nucleotide sequence ID" value="XM_018431742.1"/>
</dbReference>
<name>A0A162PQ80_PHYB8</name>
<dbReference type="AlphaFoldDB" id="A0A162PQ80"/>
<organism evidence="3 4">
    <name type="scientific">Phycomyces blakesleeanus (strain ATCC 8743b / DSM 1359 / FGSC 10004 / NBRC 33097 / NRRL 1555)</name>
    <dbReference type="NCBI Taxonomy" id="763407"/>
    <lineage>
        <taxon>Eukaryota</taxon>
        <taxon>Fungi</taxon>
        <taxon>Fungi incertae sedis</taxon>
        <taxon>Mucoromycota</taxon>
        <taxon>Mucoromycotina</taxon>
        <taxon>Mucoromycetes</taxon>
        <taxon>Mucorales</taxon>
        <taxon>Phycomycetaceae</taxon>
        <taxon>Phycomyces</taxon>
    </lineage>
</organism>
<evidence type="ECO:0000313" key="4">
    <source>
        <dbReference type="Proteomes" id="UP000077315"/>
    </source>
</evidence>
<dbReference type="VEuPathDB" id="FungiDB:PHYBLDRAFT_146876"/>
<reference evidence="4" key="1">
    <citation type="submission" date="2015-06" db="EMBL/GenBank/DDBJ databases">
        <title>Expansion of signal transduction pathways in fungi by whole-genome duplication.</title>
        <authorList>
            <consortium name="DOE Joint Genome Institute"/>
            <person name="Corrochano L.M."/>
            <person name="Kuo A."/>
            <person name="Marcet-Houben M."/>
            <person name="Polaino S."/>
            <person name="Salamov A."/>
            <person name="Villalobos J.M."/>
            <person name="Alvarez M.I."/>
            <person name="Avalos J."/>
            <person name="Benito E.P."/>
            <person name="Benoit I."/>
            <person name="Burger G."/>
            <person name="Camino L.P."/>
            <person name="Canovas D."/>
            <person name="Cerda-Olmedo E."/>
            <person name="Cheng J.-F."/>
            <person name="Dominguez A."/>
            <person name="Elias M."/>
            <person name="Eslava A.P."/>
            <person name="Glaser F."/>
            <person name="Grimwood J."/>
            <person name="Gutierrez G."/>
            <person name="Heitman J."/>
            <person name="Henrissat B."/>
            <person name="Iturriaga E.A."/>
            <person name="Lang B.F."/>
            <person name="Lavin J.L."/>
            <person name="Lee S."/>
            <person name="Li W."/>
            <person name="Lindquist E."/>
            <person name="Lopez-Garcia S."/>
            <person name="Luque E.M."/>
            <person name="Marcos A.T."/>
            <person name="Martin J."/>
            <person name="McCluskey K."/>
            <person name="Medina H.R."/>
            <person name="Miralles-Duran A."/>
            <person name="Miyazaki A."/>
            <person name="Munoz-Torres E."/>
            <person name="Oguiza J.A."/>
            <person name="Ohm R."/>
            <person name="Olmedo M."/>
            <person name="Orejas M."/>
            <person name="Ortiz-Castellanos L."/>
            <person name="Pisabarro A.G."/>
            <person name="Rodriguez-Romero J."/>
            <person name="Ruiz-Herrera J."/>
            <person name="Ruiz-Vazquez R."/>
            <person name="Sanz C."/>
            <person name="Schackwitz W."/>
            <person name="Schmutz J."/>
            <person name="Shahriari M."/>
            <person name="Shelest E."/>
            <person name="Silva-Franco F."/>
            <person name="Soanes D."/>
            <person name="Syed K."/>
            <person name="Tagua V.G."/>
            <person name="Talbot N.J."/>
            <person name="Thon M."/>
            <person name="De vries R.P."/>
            <person name="Wiebenga A."/>
            <person name="Yadav J.S."/>
            <person name="Braun E.L."/>
            <person name="Baker S."/>
            <person name="Garre V."/>
            <person name="Horwitz B."/>
            <person name="Torres-Martinez S."/>
            <person name="Idnurm A."/>
            <person name="Herrera-Estrella A."/>
            <person name="Gabaldon T."/>
            <person name="Grigoriev I.V."/>
        </authorList>
    </citation>
    <scope>NUCLEOTIDE SEQUENCE [LARGE SCALE GENOMIC DNA]</scope>
    <source>
        <strain evidence="4">NRRL 1555(-)</strain>
    </source>
</reference>
<gene>
    <name evidence="3" type="ORF">PHYBLDRAFT_146876</name>
</gene>
<dbReference type="InParanoid" id="A0A162PQ80"/>
<feature type="region of interest" description="Disordered" evidence="2">
    <location>
        <begin position="63"/>
        <end position="83"/>
    </location>
</feature>
<evidence type="ECO:0000256" key="1">
    <source>
        <dbReference type="SAM" id="Coils"/>
    </source>
</evidence>
<dbReference type="Proteomes" id="UP000077315">
    <property type="component" value="Unassembled WGS sequence"/>
</dbReference>
<dbReference type="EMBL" id="KV440984">
    <property type="protein sequence ID" value="OAD71896.1"/>
    <property type="molecule type" value="Genomic_DNA"/>
</dbReference>
<sequence length="351" mass="40182">MFQQFKNIFPNTTLNLRSSSQSEGSSEPEWKARGLERLETLKSEFQQWNDILLQRNSTILPHLSPSLIPSPTSSQPTQPTQPPLTDLEATTQLLQKVQKNWETVRTNHRDSIEKSNEANKRLQHLTAQCDAHVRISQAMEQTSQEAALVQSQLDQLASIATRLTQTLQSLETQIDLAEKDSEKAALEQWKTQQETLLAAERAAKQQELDRKEAVLKEKFEKHSQQQKQERVALYDATFQAELEAYRQRRETHVSSLYSVNTTQSDQMTTTLETLKLDQEDTGDLHDFLGEDAASREVKITPADEPEKKVTKDSKKRVLNKKKPKKPKRIVESESSSEGERIEILGDEDYEE</sequence>
<feature type="compositionally biased region" description="Low complexity" evidence="2">
    <location>
        <begin position="63"/>
        <end position="78"/>
    </location>
</feature>
<proteinExistence type="predicted"/>
<dbReference type="OrthoDB" id="2445127at2759"/>
<feature type="compositionally biased region" description="Basic residues" evidence="2">
    <location>
        <begin position="313"/>
        <end position="327"/>
    </location>
</feature>
<keyword evidence="4" id="KW-1185">Reference proteome</keyword>
<evidence type="ECO:0000313" key="3">
    <source>
        <dbReference type="EMBL" id="OAD71896.1"/>
    </source>
</evidence>
<keyword evidence="1" id="KW-0175">Coiled coil</keyword>
<dbReference type="GeneID" id="28992648"/>
<feature type="region of interest" description="Disordered" evidence="2">
    <location>
        <begin position="293"/>
        <end position="351"/>
    </location>
</feature>
<accession>A0A162PQ80</accession>